<reference evidence="1" key="2">
    <citation type="submission" date="2018-10" db="EMBL/GenBank/DDBJ databases">
        <title>Effector identification in a new, highly contiguous assembly of the strawberry crown rot pathogen Phytophthora cactorum.</title>
        <authorList>
            <person name="Armitage A.D."/>
            <person name="Nellist C.F."/>
            <person name="Bates H."/>
            <person name="Vickerstaff R.J."/>
            <person name="Harrison R.J."/>
        </authorList>
    </citation>
    <scope>NUCLEOTIDE SEQUENCE</scope>
    <source>
        <strain evidence="1">15-7</strain>
    </source>
</reference>
<evidence type="ECO:0000313" key="3">
    <source>
        <dbReference type="Proteomes" id="UP000251314"/>
    </source>
</evidence>
<sequence>MSTLSSSVVRISTVILNTNATSTAAMTSVNTLDELCVSAFDESLMDRPTEELIE</sequence>
<keyword evidence="3" id="KW-1185">Reference proteome</keyword>
<dbReference type="AlphaFoldDB" id="A0A329S0I3"/>
<name>A0A329S0I3_9STRA</name>
<dbReference type="Proteomes" id="UP000735874">
    <property type="component" value="Unassembled WGS sequence"/>
</dbReference>
<accession>A0A329S0I3</accession>
<reference evidence="2 3" key="1">
    <citation type="submission" date="2018-01" db="EMBL/GenBank/DDBJ databases">
        <title>Draft genome of the strawberry crown rot pathogen Phytophthora cactorum.</title>
        <authorList>
            <person name="Armitage A.D."/>
            <person name="Lysoe E."/>
            <person name="Nellist C.F."/>
            <person name="Harrison R.J."/>
            <person name="Brurberg M.B."/>
        </authorList>
    </citation>
    <scope>NUCLEOTIDE SEQUENCE [LARGE SCALE GENOMIC DNA]</scope>
    <source>
        <strain evidence="2 3">10300</strain>
    </source>
</reference>
<dbReference type="Proteomes" id="UP000251314">
    <property type="component" value="Unassembled WGS sequence"/>
</dbReference>
<proteinExistence type="predicted"/>
<evidence type="ECO:0000313" key="2">
    <source>
        <dbReference type="EMBL" id="RAW30169.1"/>
    </source>
</evidence>
<dbReference type="EMBL" id="RCMG01001073">
    <property type="protein sequence ID" value="KAG2837174.1"/>
    <property type="molecule type" value="Genomic_DNA"/>
</dbReference>
<comment type="caution">
    <text evidence="2">The sequence shown here is derived from an EMBL/GenBank/DDBJ whole genome shotgun (WGS) entry which is preliminary data.</text>
</comment>
<protein>
    <submittedName>
        <fullName evidence="2">Uncharacterized protein</fullName>
    </submittedName>
</protein>
<organism evidence="2 3">
    <name type="scientific">Phytophthora cactorum</name>
    <dbReference type="NCBI Taxonomy" id="29920"/>
    <lineage>
        <taxon>Eukaryota</taxon>
        <taxon>Sar</taxon>
        <taxon>Stramenopiles</taxon>
        <taxon>Oomycota</taxon>
        <taxon>Peronosporomycetes</taxon>
        <taxon>Peronosporales</taxon>
        <taxon>Peronosporaceae</taxon>
        <taxon>Phytophthora</taxon>
    </lineage>
</organism>
<dbReference type="VEuPathDB" id="FungiDB:PC110_g13468"/>
<evidence type="ECO:0000313" key="1">
    <source>
        <dbReference type="EMBL" id="KAG2837174.1"/>
    </source>
</evidence>
<dbReference type="EMBL" id="MJFZ01000385">
    <property type="protein sequence ID" value="RAW30169.1"/>
    <property type="molecule type" value="Genomic_DNA"/>
</dbReference>
<gene>
    <name evidence="2" type="ORF">PC110_g13468</name>
    <name evidence="1" type="ORF">PC113_g19891</name>
</gene>